<proteinExistence type="predicted"/>
<reference evidence="7 8" key="1">
    <citation type="submission" date="2023-03" db="EMBL/GenBank/DDBJ databases">
        <title>Draft genome sequence of type strain Streptomyces ferralitis JCM 14344.</title>
        <authorList>
            <person name="Klaysubun C."/>
            <person name="Duangmal K."/>
        </authorList>
    </citation>
    <scope>NUCLEOTIDE SEQUENCE [LARGE SCALE GENOMIC DNA]</scope>
    <source>
        <strain evidence="7 8">JCM 14344</strain>
    </source>
</reference>
<evidence type="ECO:0000256" key="5">
    <source>
        <dbReference type="ARBA" id="ARBA00023136"/>
    </source>
</evidence>
<gene>
    <name evidence="7" type="ORF">P2L57_16335</name>
</gene>
<keyword evidence="4" id="KW-1133">Transmembrane helix</keyword>
<dbReference type="PANTHER" id="PTHR35007">
    <property type="entry name" value="INTEGRAL MEMBRANE PROTEIN-RELATED"/>
    <property type="match status" value="1"/>
</dbReference>
<evidence type="ECO:0000256" key="3">
    <source>
        <dbReference type="ARBA" id="ARBA00022692"/>
    </source>
</evidence>
<accession>A0ABT5Z073</accession>
<dbReference type="Pfam" id="PF00482">
    <property type="entry name" value="T2SSF"/>
    <property type="match status" value="1"/>
</dbReference>
<dbReference type="EMBL" id="JARHTQ010000009">
    <property type="protein sequence ID" value="MDF2257242.1"/>
    <property type="molecule type" value="Genomic_DNA"/>
</dbReference>
<evidence type="ECO:0000256" key="1">
    <source>
        <dbReference type="ARBA" id="ARBA00004651"/>
    </source>
</evidence>
<evidence type="ECO:0000313" key="7">
    <source>
        <dbReference type="EMBL" id="MDF2257242.1"/>
    </source>
</evidence>
<dbReference type="PANTHER" id="PTHR35007:SF4">
    <property type="entry name" value="CONSERVED TRANSMEMBRANE PROTEIN-RELATED"/>
    <property type="match status" value="1"/>
</dbReference>
<evidence type="ECO:0000256" key="2">
    <source>
        <dbReference type="ARBA" id="ARBA00022475"/>
    </source>
</evidence>
<sequence>MRGAELLTVWCAAVCAAGAVWRLHRQDEAARRARLMLADGGRAAAAPLGVMRWRAYRGRARAGLRRGRAGIEDRLGFRFGREVWCPVAGTALALFAHSPVPALVGGLATPYVRRLLRVRARRLATERWQEAVAGLCTAVAGDLRAGRPPDAALAEAVERLRGPDGPGTAEWVTPLLAAARFGGDVAAALREAAARPGAEGLAGVAACWEVSVDGGAGLADGLDRVAAALRAERDQREDLRAQLAGPRSTAVMLALLPVFGVVLGATLGADPLRVLLRTPTGLGCLLSGGALEWAGLAWTARIVSAAQEAT</sequence>
<dbReference type="RefSeq" id="WP_275814960.1">
    <property type="nucleotide sequence ID" value="NZ_BAAANM010000023.1"/>
</dbReference>
<comment type="caution">
    <text evidence="7">The sequence shown here is derived from an EMBL/GenBank/DDBJ whole genome shotgun (WGS) entry which is preliminary data.</text>
</comment>
<feature type="domain" description="Type II secretion system protein GspF" evidence="6">
    <location>
        <begin position="138"/>
        <end position="262"/>
    </location>
</feature>
<evidence type="ECO:0000259" key="6">
    <source>
        <dbReference type="Pfam" id="PF00482"/>
    </source>
</evidence>
<evidence type="ECO:0000256" key="4">
    <source>
        <dbReference type="ARBA" id="ARBA00022989"/>
    </source>
</evidence>
<keyword evidence="3" id="KW-0812">Transmembrane</keyword>
<keyword evidence="2" id="KW-1003">Cell membrane</keyword>
<protein>
    <submittedName>
        <fullName evidence="7">Type II secretion system F family protein</fullName>
    </submittedName>
</protein>
<dbReference type="InterPro" id="IPR018076">
    <property type="entry name" value="T2SS_GspF_dom"/>
</dbReference>
<evidence type="ECO:0000313" key="8">
    <source>
        <dbReference type="Proteomes" id="UP001220022"/>
    </source>
</evidence>
<organism evidence="7 8">
    <name type="scientific">Streptantibioticus ferralitis</name>
    <dbReference type="NCBI Taxonomy" id="236510"/>
    <lineage>
        <taxon>Bacteria</taxon>
        <taxon>Bacillati</taxon>
        <taxon>Actinomycetota</taxon>
        <taxon>Actinomycetes</taxon>
        <taxon>Kitasatosporales</taxon>
        <taxon>Streptomycetaceae</taxon>
        <taxon>Streptantibioticus</taxon>
    </lineage>
</organism>
<name>A0ABT5Z073_9ACTN</name>
<keyword evidence="8" id="KW-1185">Reference proteome</keyword>
<comment type="subcellular location">
    <subcellularLocation>
        <location evidence="1">Cell membrane</location>
        <topology evidence="1">Multi-pass membrane protein</topology>
    </subcellularLocation>
</comment>
<dbReference type="Proteomes" id="UP001220022">
    <property type="component" value="Unassembled WGS sequence"/>
</dbReference>
<keyword evidence="5" id="KW-0472">Membrane</keyword>